<keyword evidence="6" id="KW-0336">GPI-anchor</keyword>
<evidence type="ECO:0000256" key="7">
    <source>
        <dbReference type="ARBA" id="ARBA00022723"/>
    </source>
</evidence>
<keyword evidence="8" id="KW-0378">Hydrolase</keyword>
<dbReference type="PANTHER" id="PTHR11596">
    <property type="entry name" value="ALKALINE PHOSPHATASE"/>
    <property type="match status" value="1"/>
</dbReference>
<evidence type="ECO:0000256" key="13">
    <source>
        <dbReference type="ARBA" id="ARBA00023288"/>
    </source>
</evidence>
<keyword evidence="13" id="KW-0449">Lipoprotein</keyword>
<evidence type="ECO:0000256" key="4">
    <source>
        <dbReference type="ARBA" id="ARBA00022475"/>
    </source>
</evidence>
<comment type="caution">
    <text evidence="18">The sequence shown here is derived from an EMBL/GenBank/DDBJ whole genome shotgun (WGS) entry which is preliminary data.</text>
</comment>
<feature type="signal peptide" evidence="17">
    <location>
        <begin position="1"/>
        <end position="19"/>
    </location>
</feature>
<dbReference type="OrthoDB" id="6408787at2759"/>
<feature type="active site" description="Phosphoserine intermediate" evidence="14">
    <location>
        <position position="114"/>
    </location>
</feature>
<dbReference type="SUPFAM" id="SSF53649">
    <property type="entry name" value="Alkaline phosphatase-like"/>
    <property type="match status" value="1"/>
</dbReference>
<evidence type="ECO:0000256" key="8">
    <source>
        <dbReference type="ARBA" id="ARBA00022801"/>
    </source>
</evidence>
<keyword evidence="17" id="KW-0732">Signal</keyword>
<keyword evidence="4" id="KW-1003">Cell membrane</keyword>
<dbReference type="GO" id="GO:0046872">
    <property type="term" value="F:metal ion binding"/>
    <property type="evidence" value="ECO:0007669"/>
    <property type="project" value="UniProtKB-KW"/>
</dbReference>
<protein>
    <recommendedName>
        <fullName evidence="3">alkaline phosphatase</fullName>
        <ecNumber evidence="3">3.1.3.1</ecNumber>
    </recommendedName>
</protein>
<feature type="binding site" evidence="15">
    <location>
        <position position="337"/>
    </location>
    <ligand>
        <name>Zn(2+)</name>
        <dbReference type="ChEBI" id="CHEBI:29105"/>
        <label>2</label>
    </ligand>
</feature>
<dbReference type="GO" id="GO:0098552">
    <property type="term" value="C:side of membrane"/>
    <property type="evidence" value="ECO:0007669"/>
    <property type="project" value="UniProtKB-KW"/>
</dbReference>
<keyword evidence="12" id="KW-0325">Glycoprotein</keyword>
<evidence type="ECO:0000256" key="2">
    <source>
        <dbReference type="ARBA" id="ARBA00005984"/>
    </source>
</evidence>
<sequence>MFSLVILIILVEIITSINGQRFPVPEEEKRSMFWEKSGQRNLYASLKLQKNENIAKNLILFLGDGMGMTTVTSTRIYKGQKKNKNGEDELLSFDQFPHVSLSKTYGIDRQTSDSANTATAYLCGVKANYGTLGVDGRVQFENCESSIDPGTHVNSILQWAQEKGKWTGFVTTTRVTHATPAGSYAHSASRNWESSTPSPACTDIAYQLIHHSPGKNMHVIMGGGRRHFFPSNQKDRDGQPGSRNDSRNLLDDWNFLMKSNNYKSALIFDYSELRKLKVDEVDYVLGLFHSDHLPYVAERSSLNKSYPTLPDMTEAAIKILSKNPEGFVLLVEGGKIDVAHHNNWAMKALEEGVEFDQTIATAQVMTNEDETLMVVTADHSHTFTVGGNYPLRGSNILGLGGVSDVDNKTFTTLGYHNGPGYKKDSRERNLTEDEAVKTEFRQDSTFPMLYETHGAEDVPVYAKGPWAHLFHGVHDQSYIPYAMGYAACIGPNQDACNGALSILMSQGTTLKFIIIALVTYFRGITTF</sequence>
<proteinExistence type="inferred from homology"/>
<dbReference type="AlphaFoldDB" id="A0A8X7BSC7"/>
<evidence type="ECO:0000256" key="9">
    <source>
        <dbReference type="ARBA" id="ARBA00022833"/>
    </source>
</evidence>
<keyword evidence="5" id="KW-0597">Phosphoprotein</keyword>
<dbReference type="EMBL" id="BMAV01002539">
    <property type="protein sequence ID" value="GFY41478.1"/>
    <property type="molecule type" value="Genomic_DNA"/>
</dbReference>
<evidence type="ECO:0000313" key="18">
    <source>
        <dbReference type="EMBL" id="GFY41478.1"/>
    </source>
</evidence>
<dbReference type="InterPro" id="IPR017850">
    <property type="entry name" value="Alkaline_phosphatase_core_sf"/>
</dbReference>
<feature type="binding site" evidence="15">
    <location>
        <position position="378"/>
    </location>
    <ligand>
        <name>Zn(2+)</name>
        <dbReference type="ChEBI" id="CHEBI:29105"/>
        <label>2</label>
    </ligand>
</feature>
<dbReference type="GO" id="GO:0005886">
    <property type="term" value="C:plasma membrane"/>
    <property type="evidence" value="ECO:0007669"/>
    <property type="project" value="UniProtKB-SubCell"/>
</dbReference>
<evidence type="ECO:0000256" key="15">
    <source>
        <dbReference type="PIRSR" id="PIRSR601952-2"/>
    </source>
</evidence>
<evidence type="ECO:0000256" key="16">
    <source>
        <dbReference type="RuleBase" id="RU003946"/>
    </source>
</evidence>
<evidence type="ECO:0000256" key="12">
    <source>
        <dbReference type="ARBA" id="ARBA00023180"/>
    </source>
</evidence>
<name>A0A8X7BSC7_9ARAC</name>
<feature type="binding site" evidence="15">
    <location>
        <position position="379"/>
    </location>
    <ligand>
        <name>Zn(2+)</name>
        <dbReference type="ChEBI" id="CHEBI:29105"/>
        <label>2</label>
    </ligand>
</feature>
<dbReference type="Pfam" id="PF00245">
    <property type="entry name" value="Alk_phosphatase"/>
    <property type="match status" value="1"/>
</dbReference>
<dbReference type="PANTHER" id="PTHR11596:SF5">
    <property type="entry name" value="ALKALINE PHOSPHATASE"/>
    <property type="match status" value="1"/>
</dbReference>
<feature type="binding site" evidence="15">
    <location>
        <position position="453"/>
    </location>
    <ligand>
        <name>Zn(2+)</name>
        <dbReference type="ChEBI" id="CHEBI:29105"/>
        <label>2</label>
    </ligand>
</feature>
<evidence type="ECO:0000256" key="14">
    <source>
        <dbReference type="PIRSR" id="PIRSR601952-1"/>
    </source>
</evidence>
<comment type="subcellular location">
    <subcellularLocation>
        <location evidence="1">Cell membrane</location>
        <topology evidence="1">Lipid-anchor</topology>
        <topology evidence="1">GPI-anchor</topology>
    </subcellularLocation>
</comment>
<keyword evidence="9 15" id="KW-0862">Zinc</keyword>
<dbReference type="FunFam" id="3.40.720.10:FF:000008">
    <property type="entry name" value="Alkaline phosphatase"/>
    <property type="match status" value="1"/>
</dbReference>
<feature type="binding site" evidence="15">
    <location>
        <position position="341"/>
    </location>
    <ligand>
        <name>Zn(2+)</name>
        <dbReference type="ChEBI" id="CHEBI:29105"/>
        <label>2</label>
    </ligand>
</feature>
<dbReference type="PRINTS" id="PR00113">
    <property type="entry name" value="ALKPHPHTASE"/>
</dbReference>
<reference evidence="18" key="1">
    <citation type="submission" date="2020-08" db="EMBL/GenBank/DDBJ databases">
        <title>Multicomponent nature underlies the extraordinary mechanical properties of spider dragline silk.</title>
        <authorList>
            <person name="Kono N."/>
            <person name="Nakamura H."/>
            <person name="Mori M."/>
            <person name="Yoshida Y."/>
            <person name="Ohtoshi R."/>
            <person name="Malay A.D."/>
            <person name="Moran D.A.P."/>
            <person name="Tomita M."/>
            <person name="Numata K."/>
            <person name="Arakawa K."/>
        </authorList>
    </citation>
    <scope>NUCLEOTIDE SEQUENCE</scope>
</reference>
<evidence type="ECO:0000256" key="10">
    <source>
        <dbReference type="ARBA" id="ARBA00022842"/>
    </source>
</evidence>
<evidence type="ECO:0000256" key="3">
    <source>
        <dbReference type="ARBA" id="ARBA00012647"/>
    </source>
</evidence>
<dbReference type="SMART" id="SM00098">
    <property type="entry name" value="alkPPc"/>
    <property type="match status" value="1"/>
</dbReference>
<gene>
    <name evidence="18" type="primary">ALPL</name>
    <name evidence="18" type="ORF">TNIN_214171</name>
</gene>
<dbReference type="InterPro" id="IPR001952">
    <property type="entry name" value="Alkaline_phosphatase"/>
</dbReference>
<feature type="binding site" evidence="15">
    <location>
        <position position="64"/>
    </location>
    <ligand>
        <name>Mg(2+)</name>
        <dbReference type="ChEBI" id="CHEBI:18420"/>
    </ligand>
</feature>
<keyword evidence="11" id="KW-0472">Membrane</keyword>
<keyword evidence="19" id="KW-1185">Reference proteome</keyword>
<dbReference type="Proteomes" id="UP000886998">
    <property type="component" value="Unassembled WGS sequence"/>
</dbReference>
<keyword evidence="10 15" id="KW-0460">Magnesium</keyword>
<feature type="binding site" evidence="15">
    <location>
        <position position="64"/>
    </location>
    <ligand>
        <name>Zn(2+)</name>
        <dbReference type="ChEBI" id="CHEBI:29105"/>
        <label>2</label>
    </ligand>
</feature>
<feature type="binding site" evidence="15">
    <location>
        <position position="332"/>
    </location>
    <ligand>
        <name>Mg(2+)</name>
        <dbReference type="ChEBI" id="CHEBI:18420"/>
    </ligand>
</feature>
<feature type="binding site" evidence="15">
    <location>
        <position position="179"/>
    </location>
    <ligand>
        <name>Mg(2+)</name>
        <dbReference type="ChEBI" id="CHEBI:18420"/>
    </ligand>
</feature>
<evidence type="ECO:0000256" key="6">
    <source>
        <dbReference type="ARBA" id="ARBA00022622"/>
    </source>
</evidence>
<comment type="cofactor">
    <cofactor evidence="15">
        <name>Mg(2+)</name>
        <dbReference type="ChEBI" id="CHEBI:18420"/>
    </cofactor>
    <text evidence="15">Binds 1 Mg(2+) ion.</text>
</comment>
<accession>A0A8X7BSC7</accession>
<keyword evidence="7 15" id="KW-0479">Metal-binding</keyword>
<dbReference type="EC" id="3.1.3.1" evidence="3"/>
<evidence type="ECO:0000313" key="19">
    <source>
        <dbReference type="Proteomes" id="UP000886998"/>
    </source>
</evidence>
<evidence type="ECO:0000256" key="17">
    <source>
        <dbReference type="SAM" id="SignalP"/>
    </source>
</evidence>
<dbReference type="CDD" id="cd16012">
    <property type="entry name" value="ALP"/>
    <property type="match status" value="1"/>
</dbReference>
<evidence type="ECO:0000256" key="1">
    <source>
        <dbReference type="ARBA" id="ARBA00004609"/>
    </source>
</evidence>
<comment type="cofactor">
    <cofactor evidence="15">
        <name>Zn(2+)</name>
        <dbReference type="ChEBI" id="CHEBI:29105"/>
    </cofactor>
    <text evidence="15">Binds 2 Zn(2+) ions.</text>
</comment>
<feature type="binding site" evidence="15">
    <location>
        <position position="177"/>
    </location>
    <ligand>
        <name>Mg(2+)</name>
        <dbReference type="ChEBI" id="CHEBI:18420"/>
    </ligand>
</feature>
<dbReference type="Gene3D" id="3.40.720.10">
    <property type="entry name" value="Alkaline Phosphatase, subunit A"/>
    <property type="match status" value="1"/>
</dbReference>
<organism evidence="18 19">
    <name type="scientific">Trichonephila inaurata madagascariensis</name>
    <dbReference type="NCBI Taxonomy" id="2747483"/>
    <lineage>
        <taxon>Eukaryota</taxon>
        <taxon>Metazoa</taxon>
        <taxon>Ecdysozoa</taxon>
        <taxon>Arthropoda</taxon>
        <taxon>Chelicerata</taxon>
        <taxon>Arachnida</taxon>
        <taxon>Araneae</taxon>
        <taxon>Araneomorphae</taxon>
        <taxon>Entelegynae</taxon>
        <taxon>Araneoidea</taxon>
        <taxon>Nephilidae</taxon>
        <taxon>Trichonephila</taxon>
        <taxon>Trichonephila inaurata</taxon>
    </lineage>
</organism>
<comment type="similarity">
    <text evidence="2 16">Belongs to the alkaline phosphatase family.</text>
</comment>
<dbReference type="GO" id="GO:0004035">
    <property type="term" value="F:alkaline phosphatase activity"/>
    <property type="evidence" value="ECO:0007669"/>
    <property type="project" value="UniProtKB-EC"/>
</dbReference>
<evidence type="ECO:0000256" key="5">
    <source>
        <dbReference type="ARBA" id="ARBA00022553"/>
    </source>
</evidence>
<evidence type="ECO:0000256" key="11">
    <source>
        <dbReference type="ARBA" id="ARBA00023136"/>
    </source>
</evidence>
<feature type="chain" id="PRO_5036477801" description="alkaline phosphatase" evidence="17">
    <location>
        <begin position="20"/>
        <end position="527"/>
    </location>
</feature>